<accession>A0A7Z0D1L9</accession>
<organism evidence="2 3">
    <name type="scientific">Spelaeicoccus albus</name>
    <dbReference type="NCBI Taxonomy" id="1280376"/>
    <lineage>
        <taxon>Bacteria</taxon>
        <taxon>Bacillati</taxon>
        <taxon>Actinomycetota</taxon>
        <taxon>Actinomycetes</taxon>
        <taxon>Micrococcales</taxon>
        <taxon>Brevibacteriaceae</taxon>
        <taxon>Spelaeicoccus</taxon>
    </lineage>
</organism>
<proteinExistence type="predicted"/>
<dbReference type="Gene3D" id="2.30.40.10">
    <property type="entry name" value="Urease, subunit C, domain 1"/>
    <property type="match status" value="1"/>
</dbReference>
<dbReference type="Gene3D" id="3.20.20.140">
    <property type="entry name" value="Metal-dependent hydrolases"/>
    <property type="match status" value="1"/>
</dbReference>
<dbReference type="Proteomes" id="UP000539111">
    <property type="component" value="Unassembled WGS sequence"/>
</dbReference>
<name>A0A7Z0D1L9_9MICO</name>
<dbReference type="Pfam" id="PF07969">
    <property type="entry name" value="Amidohydro_3"/>
    <property type="match status" value="1"/>
</dbReference>
<evidence type="ECO:0000313" key="2">
    <source>
        <dbReference type="EMBL" id="NYI66310.1"/>
    </source>
</evidence>
<dbReference type="InterPro" id="IPR032466">
    <property type="entry name" value="Metal_Hydrolase"/>
</dbReference>
<sequence length="546" mass="57543">MGADYLFHSGRVFDGEQLLDGAPAVAVADGRIAAVGSDAEAERTAATQLVDLRGKLLLPAFTDAHIHPVSAGVERLGCDVSDAKGRDGVLARVADFAAASDGRWIVGGGWSMADFPNGTPAKELLDGIDAIGARPAVLVNCDHHSSWVNSEALRTAGIDASTPDPEGGRIERDVHGNPAGTLHEAAMQLVDAHAPAVTEADQAAALMNSQKYLQTLGIRGWQDAIIGDYAGQSDSTAVYQSAARAGTLTADVVGALWWPRGITERDIEDQADAFAAVRNENSSGRFRTTSVKIMLDGVAETFTAAMQDPYLDACGCAGTNKGISYFRPEILNLSVAALEARGFDVHMHAIGDRAVHYGLDAVEYARRAHGPTGRRHHLAHIQVIDPHDVPRFAQLDVTANAQALWAAGDKQMTDLTLPFLGPERSGRQYPFASLVRSGARLAMGSDWPVSTPDPWAAVHVAVNRREAGHPDAEPLGADQSIDLTTALAAYTRGSARLNRSDAGTVAAGAPADLAVASADPFTVHPADLHTLRNDMTMVGGEIVFAA</sequence>
<dbReference type="AlphaFoldDB" id="A0A7Z0D1L9"/>
<reference evidence="2 3" key="1">
    <citation type="submission" date="2020-07" db="EMBL/GenBank/DDBJ databases">
        <title>Sequencing the genomes of 1000 actinobacteria strains.</title>
        <authorList>
            <person name="Klenk H.-P."/>
        </authorList>
    </citation>
    <scope>NUCLEOTIDE SEQUENCE [LARGE SCALE GENOMIC DNA]</scope>
    <source>
        <strain evidence="2 3">DSM 26341</strain>
    </source>
</reference>
<dbReference type="SUPFAM" id="SSF51338">
    <property type="entry name" value="Composite domain of metallo-dependent hydrolases"/>
    <property type="match status" value="1"/>
</dbReference>
<dbReference type="InterPro" id="IPR011059">
    <property type="entry name" value="Metal-dep_hydrolase_composite"/>
</dbReference>
<comment type="caution">
    <text evidence="2">The sequence shown here is derived from an EMBL/GenBank/DDBJ whole genome shotgun (WGS) entry which is preliminary data.</text>
</comment>
<evidence type="ECO:0000313" key="3">
    <source>
        <dbReference type="Proteomes" id="UP000539111"/>
    </source>
</evidence>
<keyword evidence="3" id="KW-1185">Reference proteome</keyword>
<dbReference type="GO" id="GO:0016810">
    <property type="term" value="F:hydrolase activity, acting on carbon-nitrogen (but not peptide) bonds"/>
    <property type="evidence" value="ECO:0007669"/>
    <property type="project" value="InterPro"/>
</dbReference>
<dbReference type="PANTHER" id="PTHR22642:SF2">
    <property type="entry name" value="PROTEIN LONG AFTER FAR-RED 3"/>
    <property type="match status" value="1"/>
</dbReference>
<dbReference type="PANTHER" id="PTHR22642">
    <property type="entry name" value="IMIDAZOLONEPROPIONASE"/>
    <property type="match status" value="1"/>
</dbReference>
<dbReference type="EMBL" id="JACBZP010000001">
    <property type="protein sequence ID" value="NYI66310.1"/>
    <property type="molecule type" value="Genomic_DNA"/>
</dbReference>
<protein>
    <recommendedName>
        <fullName evidence="1">Amidohydrolase 3 domain-containing protein</fullName>
    </recommendedName>
</protein>
<dbReference type="Gene3D" id="3.10.310.70">
    <property type="match status" value="1"/>
</dbReference>
<feature type="domain" description="Amidohydrolase 3" evidence="1">
    <location>
        <begin position="48"/>
        <end position="544"/>
    </location>
</feature>
<gene>
    <name evidence="2" type="ORF">BJY26_000616</name>
</gene>
<dbReference type="CDD" id="cd01300">
    <property type="entry name" value="YtcJ_like"/>
    <property type="match status" value="1"/>
</dbReference>
<dbReference type="SUPFAM" id="SSF51556">
    <property type="entry name" value="Metallo-dependent hydrolases"/>
    <property type="match status" value="1"/>
</dbReference>
<evidence type="ECO:0000259" key="1">
    <source>
        <dbReference type="Pfam" id="PF07969"/>
    </source>
</evidence>
<dbReference type="RefSeq" id="WP_179425556.1">
    <property type="nucleotide sequence ID" value="NZ_JACBZP010000001.1"/>
</dbReference>
<dbReference type="InterPro" id="IPR013108">
    <property type="entry name" value="Amidohydro_3"/>
</dbReference>
<dbReference type="InterPro" id="IPR033932">
    <property type="entry name" value="YtcJ-like"/>
</dbReference>